<gene>
    <name evidence="2" type="ORF">K504DRAFT_467392</name>
</gene>
<reference evidence="2" key="1">
    <citation type="journal article" date="2020" name="Stud. Mycol.">
        <title>101 Dothideomycetes genomes: a test case for predicting lifestyles and emergence of pathogens.</title>
        <authorList>
            <person name="Haridas S."/>
            <person name="Albert R."/>
            <person name="Binder M."/>
            <person name="Bloem J."/>
            <person name="Labutti K."/>
            <person name="Salamov A."/>
            <person name="Andreopoulos B."/>
            <person name="Baker S."/>
            <person name="Barry K."/>
            <person name="Bills G."/>
            <person name="Bluhm B."/>
            <person name="Cannon C."/>
            <person name="Castanera R."/>
            <person name="Culley D."/>
            <person name="Daum C."/>
            <person name="Ezra D."/>
            <person name="Gonzalez J."/>
            <person name="Henrissat B."/>
            <person name="Kuo A."/>
            <person name="Liang C."/>
            <person name="Lipzen A."/>
            <person name="Lutzoni F."/>
            <person name="Magnuson J."/>
            <person name="Mondo S."/>
            <person name="Nolan M."/>
            <person name="Ohm R."/>
            <person name="Pangilinan J."/>
            <person name="Park H.-J."/>
            <person name="Ramirez L."/>
            <person name="Alfaro M."/>
            <person name="Sun H."/>
            <person name="Tritt A."/>
            <person name="Yoshinaga Y."/>
            <person name="Zwiers L.-H."/>
            <person name="Turgeon B."/>
            <person name="Goodwin S."/>
            <person name="Spatafora J."/>
            <person name="Crous P."/>
            <person name="Grigoriev I."/>
        </authorList>
    </citation>
    <scope>NUCLEOTIDE SEQUENCE</scope>
    <source>
        <strain evidence="2">CBS 279.74</strain>
    </source>
</reference>
<dbReference type="AlphaFoldDB" id="A0A6G1KAE0"/>
<dbReference type="Proteomes" id="UP000799428">
    <property type="component" value="Unassembled WGS sequence"/>
</dbReference>
<protein>
    <submittedName>
        <fullName evidence="2">Uncharacterized protein</fullName>
    </submittedName>
</protein>
<sequence>RTEETDRRQTEGRHRADKSRAPGQTRHSQDRQDRDRADKTDGPDGPDGQQPLSPLFGTGKLPRY</sequence>
<name>A0A6G1KAE0_9PLEO</name>
<feature type="non-terminal residue" evidence="2">
    <location>
        <position position="1"/>
    </location>
</feature>
<feature type="compositionally biased region" description="Basic and acidic residues" evidence="1">
    <location>
        <begin position="1"/>
        <end position="20"/>
    </location>
</feature>
<organism evidence="2 3">
    <name type="scientific">Pleomassaria siparia CBS 279.74</name>
    <dbReference type="NCBI Taxonomy" id="1314801"/>
    <lineage>
        <taxon>Eukaryota</taxon>
        <taxon>Fungi</taxon>
        <taxon>Dikarya</taxon>
        <taxon>Ascomycota</taxon>
        <taxon>Pezizomycotina</taxon>
        <taxon>Dothideomycetes</taxon>
        <taxon>Pleosporomycetidae</taxon>
        <taxon>Pleosporales</taxon>
        <taxon>Pleomassariaceae</taxon>
        <taxon>Pleomassaria</taxon>
    </lineage>
</organism>
<feature type="compositionally biased region" description="Basic and acidic residues" evidence="1">
    <location>
        <begin position="27"/>
        <end position="42"/>
    </location>
</feature>
<keyword evidence="3" id="KW-1185">Reference proteome</keyword>
<feature type="region of interest" description="Disordered" evidence="1">
    <location>
        <begin position="1"/>
        <end position="64"/>
    </location>
</feature>
<accession>A0A6G1KAE0</accession>
<evidence type="ECO:0000313" key="3">
    <source>
        <dbReference type="Proteomes" id="UP000799428"/>
    </source>
</evidence>
<proteinExistence type="predicted"/>
<evidence type="ECO:0000313" key="2">
    <source>
        <dbReference type="EMBL" id="KAF2709432.1"/>
    </source>
</evidence>
<evidence type="ECO:0000256" key="1">
    <source>
        <dbReference type="SAM" id="MobiDB-lite"/>
    </source>
</evidence>
<dbReference type="EMBL" id="MU005770">
    <property type="protein sequence ID" value="KAF2709432.1"/>
    <property type="molecule type" value="Genomic_DNA"/>
</dbReference>